<evidence type="ECO:0000313" key="3">
    <source>
        <dbReference type="Proteomes" id="UP001458880"/>
    </source>
</evidence>
<feature type="compositionally biased region" description="Polar residues" evidence="1">
    <location>
        <begin position="354"/>
        <end position="409"/>
    </location>
</feature>
<evidence type="ECO:0000256" key="1">
    <source>
        <dbReference type="SAM" id="MobiDB-lite"/>
    </source>
</evidence>
<dbReference type="EMBL" id="JASPKY010000084">
    <property type="protein sequence ID" value="KAK9738616.1"/>
    <property type="molecule type" value="Genomic_DNA"/>
</dbReference>
<feature type="compositionally biased region" description="Basic and acidic residues" evidence="1">
    <location>
        <begin position="496"/>
        <end position="537"/>
    </location>
</feature>
<gene>
    <name evidence="2" type="ORF">QE152_g9661</name>
</gene>
<feature type="region of interest" description="Disordered" evidence="1">
    <location>
        <begin position="496"/>
        <end position="627"/>
    </location>
</feature>
<feature type="compositionally biased region" description="Basic and acidic residues" evidence="1">
    <location>
        <begin position="442"/>
        <end position="464"/>
    </location>
</feature>
<feature type="region of interest" description="Disordered" evidence="1">
    <location>
        <begin position="329"/>
        <end position="466"/>
    </location>
</feature>
<protein>
    <submittedName>
        <fullName evidence="2">Uncharacterized protein</fullName>
    </submittedName>
</protein>
<dbReference type="AlphaFoldDB" id="A0AAW1LWK6"/>
<dbReference type="Proteomes" id="UP001458880">
    <property type="component" value="Unassembled WGS sequence"/>
</dbReference>
<accession>A0AAW1LWK6</accession>
<sequence>MANRLTVQRRKCVKSQNIFRDRQEYSSLYTISSKSALSLQSTEMMSSKNPNPGQGRMFKGLHQKGDSVDNVKSPYNYPKLPNDVSLELQQKVYSSSQYYSDRTQIIKNKFDNLTLENNKQQYPKPYCPMHITTNRRPQSSPPIQPQYTINRLEESYWAKWKPNKCDSTDTWQSYSNQATCNAPCSTPCSARRPRCVTTPMMSKECLDMLSKSNRRPKPRCDKHLEVIREPADMRESNSSDVGVTKTASNKKVESKCSCCTCPSQSKSNSEEEKTSKTKTDVQTEEYDDDQNEDDEHFETSQEEYENLYNEMYMEYETQLMNRISEYEMQREQEEMYELEKQLAEAEERKRLEQEAQNDTMPHNRNPSVHNVNQIDETQNYAQNESHINTPVQQSQSSSPNETPRQTEAKNTLPMRLEEEMRPATAIEQSHNRSQEKSLGNSNERRPQSADNTDRTIERNDEQRRQLLLRNTKDAQQILSTEHNDIALEDEYRKQMVKNAQDREKIKSEDEHRRTMSQDRRHSTSSERDRIELEDEHRKLRLLRNAPETQLTPHLSSSNERQKEDRPRKQQPKFLKLKSSFTSPPVKGHTYPLKSALKKERPSPPPIIGFSRPISPAMPKTRSPAKSPQYMYMLRH</sequence>
<organism evidence="2 3">
    <name type="scientific">Popillia japonica</name>
    <name type="common">Japanese beetle</name>
    <dbReference type="NCBI Taxonomy" id="7064"/>
    <lineage>
        <taxon>Eukaryota</taxon>
        <taxon>Metazoa</taxon>
        <taxon>Ecdysozoa</taxon>
        <taxon>Arthropoda</taxon>
        <taxon>Hexapoda</taxon>
        <taxon>Insecta</taxon>
        <taxon>Pterygota</taxon>
        <taxon>Neoptera</taxon>
        <taxon>Endopterygota</taxon>
        <taxon>Coleoptera</taxon>
        <taxon>Polyphaga</taxon>
        <taxon>Scarabaeiformia</taxon>
        <taxon>Scarabaeidae</taxon>
        <taxon>Rutelinae</taxon>
        <taxon>Popillia</taxon>
    </lineage>
</organism>
<comment type="caution">
    <text evidence="2">The sequence shown here is derived from an EMBL/GenBank/DDBJ whole genome shotgun (WGS) entry which is preliminary data.</text>
</comment>
<reference evidence="2 3" key="1">
    <citation type="journal article" date="2024" name="BMC Genomics">
        <title>De novo assembly and annotation of Popillia japonica's genome with initial clues to its potential as an invasive pest.</title>
        <authorList>
            <person name="Cucini C."/>
            <person name="Boschi S."/>
            <person name="Funari R."/>
            <person name="Cardaioli E."/>
            <person name="Iannotti N."/>
            <person name="Marturano G."/>
            <person name="Paoli F."/>
            <person name="Bruttini M."/>
            <person name="Carapelli A."/>
            <person name="Frati F."/>
            <person name="Nardi F."/>
        </authorList>
    </citation>
    <scope>NUCLEOTIDE SEQUENCE [LARGE SCALE GENOMIC DNA]</scope>
    <source>
        <strain evidence="2">DMR45628</strain>
    </source>
</reference>
<feature type="compositionally biased region" description="Basic and acidic residues" evidence="1">
    <location>
        <begin position="268"/>
        <end position="281"/>
    </location>
</feature>
<feature type="compositionally biased region" description="Polar residues" evidence="1">
    <location>
        <begin position="546"/>
        <end position="558"/>
    </location>
</feature>
<keyword evidence="3" id="KW-1185">Reference proteome</keyword>
<feature type="compositionally biased region" description="Acidic residues" evidence="1">
    <location>
        <begin position="282"/>
        <end position="301"/>
    </location>
</feature>
<feature type="compositionally biased region" description="Basic and acidic residues" evidence="1">
    <location>
        <begin position="329"/>
        <end position="353"/>
    </location>
</feature>
<proteinExistence type="predicted"/>
<feature type="region of interest" description="Disordered" evidence="1">
    <location>
        <begin position="256"/>
        <end position="301"/>
    </location>
</feature>
<evidence type="ECO:0000313" key="2">
    <source>
        <dbReference type="EMBL" id="KAK9738616.1"/>
    </source>
</evidence>
<name>A0AAW1LWK6_POPJA</name>